<accession>A0AAV4QPS0</accession>
<organism evidence="1 2">
    <name type="scientific">Caerostris extrusa</name>
    <name type="common">Bark spider</name>
    <name type="synonym">Caerostris bankana</name>
    <dbReference type="NCBI Taxonomy" id="172846"/>
    <lineage>
        <taxon>Eukaryota</taxon>
        <taxon>Metazoa</taxon>
        <taxon>Ecdysozoa</taxon>
        <taxon>Arthropoda</taxon>
        <taxon>Chelicerata</taxon>
        <taxon>Arachnida</taxon>
        <taxon>Araneae</taxon>
        <taxon>Araneomorphae</taxon>
        <taxon>Entelegynae</taxon>
        <taxon>Araneoidea</taxon>
        <taxon>Araneidae</taxon>
        <taxon>Caerostris</taxon>
    </lineage>
</organism>
<evidence type="ECO:0000313" key="1">
    <source>
        <dbReference type="EMBL" id="GIY10055.1"/>
    </source>
</evidence>
<protein>
    <submittedName>
        <fullName evidence="1">Uncharacterized protein</fullName>
    </submittedName>
</protein>
<name>A0AAV4QPS0_CAEEX</name>
<proteinExistence type="predicted"/>
<dbReference type="Proteomes" id="UP001054945">
    <property type="component" value="Unassembled WGS sequence"/>
</dbReference>
<sequence length="247" mass="28324">MSESKQFYPLFDQKAVFCHLSKETILLPVKQWPCTCKSIQILIVTQTEGQLKNRKKNCIQWTKNCNISKLTKSSQNPARFPKQFRRHSKERFTSPVRKIGLLKHQKLLMGDKIATFNSFSSKPVFFTCSDYFEAERIRKMRGGNPKQLKTNCIQSEKVLKALARASVFLIRSEEVLQGLSLSTYTFKVFDLELPDWIKPYFTSTVHDIEKTSGQSSSASMLSTKIQQLTTNALVIAEKLKEEGSLNQ</sequence>
<gene>
    <name evidence="1" type="ORF">CEXT_795381</name>
</gene>
<dbReference type="AlphaFoldDB" id="A0AAV4QPS0"/>
<dbReference type="EMBL" id="BPLR01006463">
    <property type="protein sequence ID" value="GIY10055.1"/>
    <property type="molecule type" value="Genomic_DNA"/>
</dbReference>
<evidence type="ECO:0000313" key="2">
    <source>
        <dbReference type="Proteomes" id="UP001054945"/>
    </source>
</evidence>
<reference evidence="1 2" key="1">
    <citation type="submission" date="2021-06" db="EMBL/GenBank/DDBJ databases">
        <title>Caerostris extrusa draft genome.</title>
        <authorList>
            <person name="Kono N."/>
            <person name="Arakawa K."/>
        </authorList>
    </citation>
    <scope>NUCLEOTIDE SEQUENCE [LARGE SCALE GENOMIC DNA]</scope>
</reference>
<keyword evidence="2" id="KW-1185">Reference proteome</keyword>
<comment type="caution">
    <text evidence="1">The sequence shown here is derived from an EMBL/GenBank/DDBJ whole genome shotgun (WGS) entry which is preliminary data.</text>
</comment>